<evidence type="ECO:0008006" key="5">
    <source>
        <dbReference type="Google" id="ProtNLM"/>
    </source>
</evidence>
<comment type="caution">
    <text evidence="3">The sequence shown here is derived from an EMBL/GenBank/DDBJ whole genome shotgun (WGS) entry which is preliminary data.</text>
</comment>
<dbReference type="InterPro" id="IPR053751">
    <property type="entry name" value="Viral_Major_Capsid_sf"/>
</dbReference>
<dbReference type="Pfam" id="PF25513">
    <property type="entry name" value="P2_C"/>
    <property type="match status" value="1"/>
</dbReference>
<reference evidence="3 4" key="1">
    <citation type="submission" date="2015-03" db="EMBL/GenBank/DDBJ databases">
        <title>Genome sequence of Pseudoalteromonas aurantia.</title>
        <authorList>
            <person name="Xie B.-B."/>
            <person name="Rong J.-C."/>
            <person name="Qin Q.-L."/>
            <person name="Zhang Y.-Z."/>
        </authorList>
    </citation>
    <scope>NUCLEOTIDE SEQUENCE [LARGE SCALE GENOMIC DNA]</scope>
    <source>
        <strain evidence="3 4">208</strain>
    </source>
</reference>
<evidence type="ECO:0000313" key="3">
    <source>
        <dbReference type="EMBL" id="MBE0369228.1"/>
    </source>
</evidence>
<dbReference type="Gene3D" id="2.60.120.730">
    <property type="match status" value="2"/>
</dbReference>
<dbReference type="InterPro" id="IPR057915">
    <property type="entry name" value="P2_C"/>
</dbReference>
<feature type="domain" description="Viral coat protein P2 N-terminal" evidence="1">
    <location>
        <begin position="5"/>
        <end position="126"/>
    </location>
</feature>
<name>A0ABR9EHK6_9GAMM</name>
<organism evidence="3 4">
    <name type="scientific">Pseudoalteromonas aurantia 208</name>
    <dbReference type="NCBI Taxonomy" id="1314867"/>
    <lineage>
        <taxon>Bacteria</taxon>
        <taxon>Pseudomonadati</taxon>
        <taxon>Pseudomonadota</taxon>
        <taxon>Gammaproteobacteria</taxon>
        <taxon>Alteromonadales</taxon>
        <taxon>Pseudoalteromonadaceae</taxon>
        <taxon>Pseudoalteromonas</taxon>
    </lineage>
</organism>
<evidence type="ECO:0000259" key="1">
    <source>
        <dbReference type="Pfam" id="PF18628"/>
    </source>
</evidence>
<dbReference type="InterPro" id="IPR041377">
    <property type="entry name" value="P2_N"/>
</dbReference>
<accession>A0ABR9EHK6</accession>
<keyword evidence="4" id="KW-1185">Reference proteome</keyword>
<dbReference type="Proteomes" id="UP000615755">
    <property type="component" value="Unassembled WGS sequence"/>
</dbReference>
<proteinExistence type="predicted"/>
<sequence length="276" mass="30929">MFDISKLNKVTGVIKGGTASIALPVNSTYEKLHFKIAGCTPADLQNIRLDLNGDMLCEYESLQNIVDENSYFERDQVTGLITWHFARPEVKSPINSDLSVQRFFALGTAGLSTVQIKFDIDRNAKNPADESEALDISVFTEKDIGSVPGWLYKRRSFRYSFSQGINEVSDIPKPIGAFISMIEIKKEGVKSSEFLVDNVKWREHIPKDLHNHILKQRGRTPIDGVHAIDLAMSGDVFSALKITENIFDMRLRIDCESAGSAEVIVHYFADYASTSF</sequence>
<dbReference type="RefSeq" id="WP_192508389.1">
    <property type="nucleotide sequence ID" value="NZ_AQGV01000012.1"/>
</dbReference>
<dbReference type="EMBL" id="AQGV01000012">
    <property type="protein sequence ID" value="MBE0369228.1"/>
    <property type="molecule type" value="Genomic_DNA"/>
</dbReference>
<protein>
    <recommendedName>
        <fullName evidence="5">Capsid protein</fullName>
    </recommendedName>
</protein>
<gene>
    <name evidence="3" type="ORF">PAUR_a3040</name>
</gene>
<evidence type="ECO:0000259" key="2">
    <source>
        <dbReference type="Pfam" id="PF25513"/>
    </source>
</evidence>
<evidence type="ECO:0000313" key="4">
    <source>
        <dbReference type="Proteomes" id="UP000615755"/>
    </source>
</evidence>
<feature type="domain" description="Viral coat protein P2 C-terminal" evidence="2">
    <location>
        <begin position="154"/>
        <end position="269"/>
    </location>
</feature>
<dbReference type="Pfam" id="PF18628">
    <property type="entry name" value="P2_N"/>
    <property type="match status" value="1"/>
</dbReference>